<dbReference type="InterPro" id="IPR038694">
    <property type="entry name" value="DUF427_sf"/>
</dbReference>
<evidence type="ECO:0000313" key="3">
    <source>
        <dbReference type="EMBL" id="SDW38316.1"/>
    </source>
</evidence>
<reference evidence="2" key="3">
    <citation type="submission" date="2023-06" db="EMBL/GenBank/DDBJ databases">
        <authorList>
            <person name="Sun Q."/>
            <person name="Zhou Y."/>
        </authorList>
    </citation>
    <scope>NUCLEOTIDE SEQUENCE</scope>
    <source>
        <strain evidence="2">CGMCC 1.10859</strain>
    </source>
</reference>
<sequence length="113" mass="12584">MSDHITIVKVPGTWVVLAGGAILGETKAAMELTEGDYPPVIYFPREDVAMAFLDQSDTRSTCPWKGEARYFSIVTKSTTLKDAAWSYESPVKEAERIKGHIAFYPEKATVERI</sequence>
<reference evidence="3 4" key="2">
    <citation type="submission" date="2016-10" db="EMBL/GenBank/DDBJ databases">
        <authorList>
            <person name="Varghese N."/>
            <person name="Submissions S."/>
        </authorList>
    </citation>
    <scope>NUCLEOTIDE SEQUENCE [LARGE SCALE GENOMIC DNA]</scope>
    <source>
        <strain evidence="3 4">DSM 24802</strain>
    </source>
</reference>
<dbReference type="EMBL" id="BNAB01000003">
    <property type="protein sequence ID" value="GHE00038.1"/>
    <property type="molecule type" value="Genomic_DNA"/>
</dbReference>
<dbReference type="EMBL" id="FNOB01000003">
    <property type="protein sequence ID" value="SDW38316.1"/>
    <property type="molecule type" value="Genomic_DNA"/>
</dbReference>
<dbReference type="InterPro" id="IPR007361">
    <property type="entry name" value="DUF427"/>
</dbReference>
<organism evidence="2 5">
    <name type="scientific">Allgaiera indica</name>
    <dbReference type="NCBI Taxonomy" id="765699"/>
    <lineage>
        <taxon>Bacteria</taxon>
        <taxon>Pseudomonadati</taxon>
        <taxon>Pseudomonadota</taxon>
        <taxon>Alphaproteobacteria</taxon>
        <taxon>Rhodobacterales</taxon>
        <taxon>Paracoccaceae</taxon>
        <taxon>Allgaiera</taxon>
    </lineage>
</organism>
<dbReference type="PANTHER" id="PTHR34310">
    <property type="entry name" value="DUF427 DOMAIN PROTEIN (AFU_ORTHOLOGUE AFUA_3G02220)"/>
    <property type="match status" value="1"/>
</dbReference>
<dbReference type="RefSeq" id="WP_035842011.1">
    <property type="nucleotide sequence ID" value="NZ_BNAB01000003.1"/>
</dbReference>
<dbReference type="AlphaFoldDB" id="A0AAN4UPK8"/>
<comment type="caution">
    <text evidence="2">The sequence shown here is derived from an EMBL/GenBank/DDBJ whole genome shotgun (WGS) entry which is preliminary data.</text>
</comment>
<dbReference type="Proteomes" id="UP000634647">
    <property type="component" value="Unassembled WGS sequence"/>
</dbReference>
<gene>
    <name evidence="2" type="ORF">GCM10008024_10150</name>
    <name evidence="3" type="ORF">SAMN05444006_10377</name>
</gene>
<name>A0AAN4UPK8_9RHOB</name>
<evidence type="ECO:0000313" key="2">
    <source>
        <dbReference type="EMBL" id="GHE00038.1"/>
    </source>
</evidence>
<dbReference type="PANTHER" id="PTHR34310:SF9">
    <property type="entry name" value="BLR5716 PROTEIN"/>
    <property type="match status" value="1"/>
</dbReference>
<evidence type="ECO:0000259" key="1">
    <source>
        <dbReference type="Pfam" id="PF04248"/>
    </source>
</evidence>
<evidence type="ECO:0000313" key="4">
    <source>
        <dbReference type="Proteomes" id="UP000199541"/>
    </source>
</evidence>
<protein>
    <submittedName>
        <fullName evidence="3">Uncharacterized conserved protein, DUF427 family</fullName>
    </submittedName>
</protein>
<proteinExistence type="predicted"/>
<dbReference type="Proteomes" id="UP000199541">
    <property type="component" value="Unassembled WGS sequence"/>
</dbReference>
<reference evidence="2" key="1">
    <citation type="journal article" date="2014" name="Int. J. Syst. Evol. Microbiol.">
        <title>Complete genome sequence of Corynebacterium casei LMG S-19264T (=DSM 44701T), isolated from a smear-ripened cheese.</title>
        <authorList>
            <consortium name="US DOE Joint Genome Institute (JGI-PGF)"/>
            <person name="Walter F."/>
            <person name="Albersmeier A."/>
            <person name="Kalinowski J."/>
            <person name="Ruckert C."/>
        </authorList>
    </citation>
    <scope>NUCLEOTIDE SEQUENCE</scope>
    <source>
        <strain evidence="2">CGMCC 1.10859</strain>
    </source>
</reference>
<dbReference type="Pfam" id="PF04248">
    <property type="entry name" value="NTP_transf_9"/>
    <property type="match status" value="1"/>
</dbReference>
<evidence type="ECO:0000313" key="5">
    <source>
        <dbReference type="Proteomes" id="UP000634647"/>
    </source>
</evidence>
<feature type="domain" description="DUF427" evidence="1">
    <location>
        <begin position="16"/>
        <end position="106"/>
    </location>
</feature>
<keyword evidence="4" id="KW-1185">Reference proteome</keyword>
<accession>A0AAN4UPK8</accession>
<dbReference type="Gene3D" id="2.170.150.40">
    <property type="entry name" value="Domain of unknown function (DUF427)"/>
    <property type="match status" value="1"/>
</dbReference>